<dbReference type="InterPro" id="IPR011701">
    <property type="entry name" value="MFS"/>
</dbReference>
<dbReference type="PANTHER" id="PTHR23513">
    <property type="entry name" value="INTEGRAL MEMBRANE EFFLUX PROTEIN-RELATED"/>
    <property type="match status" value="1"/>
</dbReference>
<evidence type="ECO:0000313" key="9">
    <source>
        <dbReference type="Proteomes" id="UP001336020"/>
    </source>
</evidence>
<feature type="transmembrane region" description="Helical" evidence="6">
    <location>
        <begin position="402"/>
        <end position="420"/>
    </location>
</feature>
<accession>A0ABU7LJB2</accession>
<organism evidence="8 9">
    <name type="scientific">Rhodococcus artemisiae</name>
    <dbReference type="NCBI Taxonomy" id="714159"/>
    <lineage>
        <taxon>Bacteria</taxon>
        <taxon>Bacillati</taxon>
        <taxon>Actinomycetota</taxon>
        <taxon>Actinomycetes</taxon>
        <taxon>Mycobacteriales</taxon>
        <taxon>Nocardiaceae</taxon>
        <taxon>Rhodococcus</taxon>
    </lineage>
</organism>
<evidence type="ECO:0000259" key="7">
    <source>
        <dbReference type="PROSITE" id="PS50850"/>
    </source>
</evidence>
<feature type="transmembrane region" description="Helical" evidence="6">
    <location>
        <begin position="283"/>
        <end position="302"/>
    </location>
</feature>
<name>A0ABU7LJB2_9NOCA</name>
<sequence length="442" mass="46599">MRNDAVNRSDLPQPRWARGPVRPLRFPQYRVLALALSLGLIAAGMWLIALVWLVIEIGGGPAQLSLVAVGPALGIVLTSLAGGVLADRVPQRKILISVFAVKAVMVVVATTLAWTDRIEFWHLALIGLAVGMADGFEYPAYSALLPSIVPAGDLLAANGIEGMIRPAFMQGLGPVFAGAAIASYSPTAALALVAILEAVTAAFLFRLRPTPLRRDLSADLELHPLRAATTDLADGFRYMVRTPWLLATLLFGSTITFVLMGPIEVLIPFAIKEIPGGGAGDHALVLAAFGVGGALGSLAMASWSLPRRYLTTMMVMWGLGAVPLVAVGMTGSIAVMVVAVFIVGVLFSAPTVIWGTLLQRRVPAHLLGRVSSLDFFVSLVFMPLSMAVAGPIALAVGLVPTFVLAGTLPIVAAVITIVVARMRRDEIENPLDVPADPTLPHR</sequence>
<comment type="subcellular location">
    <subcellularLocation>
        <location evidence="1">Cell membrane</location>
        <topology evidence="1">Multi-pass membrane protein</topology>
    </subcellularLocation>
</comment>
<evidence type="ECO:0000313" key="8">
    <source>
        <dbReference type="EMBL" id="MEE2061651.1"/>
    </source>
</evidence>
<keyword evidence="4 6" id="KW-1133">Transmembrane helix</keyword>
<proteinExistence type="predicted"/>
<dbReference type="SUPFAM" id="SSF103473">
    <property type="entry name" value="MFS general substrate transporter"/>
    <property type="match status" value="1"/>
</dbReference>
<dbReference type="Pfam" id="PF07690">
    <property type="entry name" value="MFS_1"/>
    <property type="match status" value="1"/>
</dbReference>
<evidence type="ECO:0000256" key="4">
    <source>
        <dbReference type="ARBA" id="ARBA00022989"/>
    </source>
</evidence>
<dbReference type="PANTHER" id="PTHR23513:SF11">
    <property type="entry name" value="STAPHYLOFERRIN A TRANSPORTER"/>
    <property type="match status" value="1"/>
</dbReference>
<dbReference type="EMBL" id="JAUTXY010000020">
    <property type="protein sequence ID" value="MEE2061651.1"/>
    <property type="molecule type" value="Genomic_DNA"/>
</dbReference>
<feature type="domain" description="Major facilitator superfamily (MFS) profile" evidence="7">
    <location>
        <begin position="28"/>
        <end position="424"/>
    </location>
</feature>
<dbReference type="Gene3D" id="1.20.1250.20">
    <property type="entry name" value="MFS general substrate transporter like domains"/>
    <property type="match status" value="1"/>
</dbReference>
<evidence type="ECO:0000256" key="3">
    <source>
        <dbReference type="ARBA" id="ARBA00022692"/>
    </source>
</evidence>
<dbReference type="InterPro" id="IPR036259">
    <property type="entry name" value="MFS_trans_sf"/>
</dbReference>
<protein>
    <submittedName>
        <fullName evidence="8">MFS transporter</fullName>
    </submittedName>
</protein>
<keyword evidence="9" id="KW-1185">Reference proteome</keyword>
<feature type="transmembrane region" description="Helical" evidence="6">
    <location>
        <begin position="309"/>
        <end position="327"/>
    </location>
</feature>
<evidence type="ECO:0000256" key="6">
    <source>
        <dbReference type="SAM" id="Phobius"/>
    </source>
</evidence>
<keyword evidence="3 6" id="KW-0812">Transmembrane</keyword>
<dbReference type="RefSeq" id="WP_330136798.1">
    <property type="nucleotide sequence ID" value="NZ_JAUTXY010000020.1"/>
</dbReference>
<evidence type="ECO:0000256" key="5">
    <source>
        <dbReference type="ARBA" id="ARBA00023136"/>
    </source>
</evidence>
<gene>
    <name evidence="8" type="ORF">Q7514_29425</name>
</gene>
<keyword evidence="5 6" id="KW-0472">Membrane</keyword>
<comment type="caution">
    <text evidence="8">The sequence shown here is derived from an EMBL/GenBank/DDBJ whole genome shotgun (WGS) entry which is preliminary data.</text>
</comment>
<dbReference type="PROSITE" id="PS50850">
    <property type="entry name" value="MFS"/>
    <property type="match status" value="1"/>
</dbReference>
<dbReference type="InterPro" id="IPR020846">
    <property type="entry name" value="MFS_dom"/>
</dbReference>
<feature type="transmembrane region" description="Helical" evidence="6">
    <location>
        <begin position="375"/>
        <end position="396"/>
    </location>
</feature>
<feature type="transmembrane region" description="Helical" evidence="6">
    <location>
        <begin position="188"/>
        <end position="207"/>
    </location>
</feature>
<evidence type="ECO:0000256" key="2">
    <source>
        <dbReference type="ARBA" id="ARBA00022475"/>
    </source>
</evidence>
<feature type="transmembrane region" description="Helical" evidence="6">
    <location>
        <begin position="333"/>
        <end position="354"/>
    </location>
</feature>
<feature type="transmembrane region" description="Helical" evidence="6">
    <location>
        <begin position="31"/>
        <end position="55"/>
    </location>
</feature>
<feature type="transmembrane region" description="Helical" evidence="6">
    <location>
        <begin position="244"/>
        <end position="271"/>
    </location>
</feature>
<feature type="transmembrane region" description="Helical" evidence="6">
    <location>
        <begin position="61"/>
        <end position="82"/>
    </location>
</feature>
<reference evidence="8 9" key="1">
    <citation type="submission" date="2023-07" db="EMBL/GenBank/DDBJ databases">
        <authorList>
            <person name="Girao M."/>
            <person name="Carvalho M.F."/>
        </authorList>
    </citation>
    <scope>NUCLEOTIDE SEQUENCE [LARGE SCALE GENOMIC DNA]</scope>
    <source>
        <strain evidence="8 9">YIM65754</strain>
    </source>
</reference>
<evidence type="ECO:0000256" key="1">
    <source>
        <dbReference type="ARBA" id="ARBA00004651"/>
    </source>
</evidence>
<dbReference type="CDD" id="cd06173">
    <property type="entry name" value="MFS_MefA_like"/>
    <property type="match status" value="1"/>
</dbReference>
<feature type="transmembrane region" description="Helical" evidence="6">
    <location>
        <begin position="94"/>
        <end position="114"/>
    </location>
</feature>
<keyword evidence="2" id="KW-1003">Cell membrane</keyword>
<dbReference type="Proteomes" id="UP001336020">
    <property type="component" value="Unassembled WGS sequence"/>
</dbReference>